<sequence>MSAQSSSSVHLVKRNLLAELSSRTSTQRSPSSSQISSSSLAPTPDFLQEQRKTLGDYFDMSLETIYQAKDLDNMERIVLTLIQHTSSLRERTNLEDLMSRLAELRENVPNTMTLIETAQAQRKSLPRKSSDLDASLVQGHKQLSSLDAELSRLSEEEEKLEVSKDLSEWKNLEEEIKQADDNWYGGKERLAQANTSWKLFKERLEL</sequence>
<dbReference type="AlphaFoldDB" id="A0A6V7PYS8"/>
<gene>
    <name evidence="2" type="ORF">CB5_LOCUS19114</name>
</gene>
<feature type="compositionally biased region" description="Low complexity" evidence="1">
    <location>
        <begin position="21"/>
        <end position="39"/>
    </location>
</feature>
<proteinExistence type="predicted"/>
<evidence type="ECO:0000256" key="1">
    <source>
        <dbReference type="SAM" id="MobiDB-lite"/>
    </source>
</evidence>
<protein>
    <submittedName>
        <fullName evidence="2">Uncharacterized protein</fullName>
    </submittedName>
</protein>
<reference evidence="2" key="1">
    <citation type="submission" date="2020-07" db="EMBL/GenBank/DDBJ databases">
        <authorList>
            <person name="Lin J."/>
        </authorList>
    </citation>
    <scope>NUCLEOTIDE SEQUENCE</scope>
</reference>
<dbReference type="EMBL" id="LR862153">
    <property type="protein sequence ID" value="CAD1835903.1"/>
    <property type="molecule type" value="Genomic_DNA"/>
</dbReference>
<organism evidence="2">
    <name type="scientific">Ananas comosus var. bracteatus</name>
    <name type="common">red pineapple</name>
    <dbReference type="NCBI Taxonomy" id="296719"/>
    <lineage>
        <taxon>Eukaryota</taxon>
        <taxon>Viridiplantae</taxon>
        <taxon>Streptophyta</taxon>
        <taxon>Embryophyta</taxon>
        <taxon>Tracheophyta</taxon>
        <taxon>Spermatophyta</taxon>
        <taxon>Magnoliopsida</taxon>
        <taxon>Liliopsida</taxon>
        <taxon>Poales</taxon>
        <taxon>Bromeliaceae</taxon>
        <taxon>Bromelioideae</taxon>
        <taxon>Ananas</taxon>
    </lineage>
</organism>
<name>A0A6V7PYS8_ANACO</name>
<accession>A0A6V7PYS8</accession>
<feature type="region of interest" description="Disordered" evidence="1">
    <location>
        <begin position="20"/>
        <end position="44"/>
    </location>
</feature>
<evidence type="ECO:0000313" key="2">
    <source>
        <dbReference type="EMBL" id="CAD1835903.1"/>
    </source>
</evidence>